<protein>
    <submittedName>
        <fullName evidence="2">Uncharacterized protein</fullName>
    </submittedName>
</protein>
<organism evidence="2 3">
    <name type="scientific">Streptomyces bangladeshensis</name>
    <dbReference type="NCBI Taxonomy" id="295352"/>
    <lineage>
        <taxon>Bacteria</taxon>
        <taxon>Bacillati</taxon>
        <taxon>Actinomycetota</taxon>
        <taxon>Actinomycetes</taxon>
        <taxon>Kitasatosporales</taxon>
        <taxon>Streptomycetaceae</taxon>
        <taxon>Streptomyces</taxon>
    </lineage>
</organism>
<evidence type="ECO:0000256" key="1">
    <source>
        <dbReference type="SAM" id="MobiDB-lite"/>
    </source>
</evidence>
<reference evidence="3" key="1">
    <citation type="journal article" date="2019" name="Int. J. Syst. Evol. Microbiol.">
        <title>The Global Catalogue of Microorganisms (GCM) 10K type strain sequencing project: providing services to taxonomists for standard genome sequencing and annotation.</title>
        <authorList>
            <consortium name="The Broad Institute Genomics Platform"/>
            <consortium name="The Broad Institute Genome Sequencing Center for Infectious Disease"/>
            <person name="Wu L."/>
            <person name="Ma J."/>
        </authorList>
    </citation>
    <scope>NUCLEOTIDE SEQUENCE [LARGE SCALE GENOMIC DNA]</scope>
    <source>
        <strain evidence="3">JCM 14924</strain>
    </source>
</reference>
<evidence type="ECO:0000313" key="3">
    <source>
        <dbReference type="Proteomes" id="UP001501391"/>
    </source>
</evidence>
<dbReference type="Proteomes" id="UP001501391">
    <property type="component" value="Unassembled WGS sequence"/>
</dbReference>
<feature type="compositionally biased region" description="Acidic residues" evidence="1">
    <location>
        <begin position="41"/>
        <end position="57"/>
    </location>
</feature>
<sequence length="79" mass="8816">MPGNRDPGRHHHPHRLGRRHLLDGANRKRATVCDPGRMTDEETPVGDRDEDGWDDVYGEAPPVDDRELSQHPGIVSGDS</sequence>
<feature type="compositionally biased region" description="Basic residues" evidence="1">
    <location>
        <begin position="8"/>
        <end position="19"/>
    </location>
</feature>
<evidence type="ECO:0000313" key="2">
    <source>
        <dbReference type="EMBL" id="GAA2192671.1"/>
    </source>
</evidence>
<feature type="region of interest" description="Disordered" evidence="1">
    <location>
        <begin position="1"/>
        <end position="79"/>
    </location>
</feature>
<comment type="caution">
    <text evidence="2">The sequence shown here is derived from an EMBL/GenBank/DDBJ whole genome shotgun (WGS) entry which is preliminary data.</text>
</comment>
<proteinExistence type="predicted"/>
<name>A0ABP5N3Z1_9ACTN</name>
<dbReference type="EMBL" id="BAAAOQ010000003">
    <property type="protein sequence ID" value="GAA2192671.1"/>
    <property type="molecule type" value="Genomic_DNA"/>
</dbReference>
<gene>
    <name evidence="2" type="ORF">GCM10009787_11210</name>
</gene>
<accession>A0ABP5N3Z1</accession>
<keyword evidence="3" id="KW-1185">Reference proteome</keyword>